<keyword evidence="1" id="KW-0472">Membrane</keyword>
<dbReference type="WBParaSite" id="TCONS_00012572.p1">
    <property type="protein sequence ID" value="TCONS_00012572.p1"/>
    <property type="gene ID" value="XLOC_008232"/>
</dbReference>
<reference evidence="3" key="1">
    <citation type="submission" date="2015-08" db="UniProtKB">
        <authorList>
            <consortium name="WormBaseParasite"/>
        </authorList>
    </citation>
    <scope>IDENTIFICATION</scope>
</reference>
<keyword evidence="1" id="KW-0812">Transmembrane</keyword>
<feature type="transmembrane region" description="Helical" evidence="1">
    <location>
        <begin position="37"/>
        <end position="60"/>
    </location>
</feature>
<protein>
    <submittedName>
        <fullName evidence="4">7TM GPCR serpentine receptor class x (Srx) domain-containing protein</fullName>
    </submittedName>
    <submittedName>
        <fullName evidence="3">G_PROTEIN_RECEP_F1_2 domain-containing protein</fullName>
    </submittedName>
</protein>
<evidence type="ECO:0000313" key="4">
    <source>
        <dbReference type="WBParaSite" id="TCONS_00012572.p1"/>
    </source>
</evidence>
<feature type="transmembrane region" description="Helical" evidence="1">
    <location>
        <begin position="246"/>
        <end position="267"/>
    </location>
</feature>
<evidence type="ECO:0000313" key="3">
    <source>
        <dbReference type="WBParaSite" id="SSTP_0000272100.1"/>
    </source>
</evidence>
<name>A0A0K0DZQ9_STRER</name>
<feature type="transmembrane region" description="Helical" evidence="1">
    <location>
        <begin position="171"/>
        <end position="193"/>
    </location>
</feature>
<dbReference type="WBParaSite" id="SSTP_0000272100.1">
    <property type="protein sequence ID" value="SSTP_0000272100.1"/>
    <property type="gene ID" value="SSTP_0000272100"/>
</dbReference>
<evidence type="ECO:0000256" key="1">
    <source>
        <dbReference type="SAM" id="Phobius"/>
    </source>
</evidence>
<evidence type="ECO:0000313" key="2">
    <source>
        <dbReference type="Proteomes" id="UP000035681"/>
    </source>
</evidence>
<dbReference type="AlphaFoldDB" id="A0A0K0DZQ9"/>
<sequence>MDSILKITSWCCVLSNLQFFIYIIIYKRKYTTSTENFWVICIQLFDFLKGIALISFNVLISHISIDFKYLLETNNYSILGLFQEEVSNSFKFGIWQSIVVNRYGNWKIKDDENIIEASNEIIYTLCILLGPGAQFLYLTNLFPLLFQKINDYEVEPFTIQDLTVYIITSKIRFGSITISSAMLIILCIIFNYIGNDIKNDRNICKNNKKKDKSIKIIKYSYYEEKNDEYCKANYTSKMTKRGFKSYFFTFFSLTFLFEILVPLYFYYLPSTDNIIYIPWILRNLDNIRSIITSIVFRHSTKVCKIKSDKD</sequence>
<dbReference type="Proteomes" id="UP000035681">
    <property type="component" value="Unplaced"/>
</dbReference>
<proteinExistence type="predicted"/>
<accession>A0A0K0DZQ9</accession>
<keyword evidence="1" id="KW-1133">Transmembrane helix</keyword>
<organism evidence="3">
    <name type="scientific">Strongyloides stercoralis</name>
    <name type="common">Threadworm</name>
    <dbReference type="NCBI Taxonomy" id="6248"/>
    <lineage>
        <taxon>Eukaryota</taxon>
        <taxon>Metazoa</taxon>
        <taxon>Ecdysozoa</taxon>
        <taxon>Nematoda</taxon>
        <taxon>Chromadorea</taxon>
        <taxon>Rhabditida</taxon>
        <taxon>Tylenchina</taxon>
        <taxon>Panagrolaimomorpha</taxon>
        <taxon>Strongyloidoidea</taxon>
        <taxon>Strongyloididae</taxon>
        <taxon>Strongyloides</taxon>
    </lineage>
</organism>
<feature type="transmembrane region" description="Helical" evidence="1">
    <location>
        <begin position="7"/>
        <end position="25"/>
    </location>
</feature>
<keyword evidence="2" id="KW-1185">Reference proteome</keyword>